<accession>A0ABT0YVV6</accession>
<evidence type="ECO:0000313" key="2">
    <source>
        <dbReference type="Proteomes" id="UP001165541"/>
    </source>
</evidence>
<organism evidence="1 2">
    <name type="scientific">Caldimonas mangrovi</name>
    <dbReference type="NCBI Taxonomy" id="2944811"/>
    <lineage>
        <taxon>Bacteria</taxon>
        <taxon>Pseudomonadati</taxon>
        <taxon>Pseudomonadota</taxon>
        <taxon>Betaproteobacteria</taxon>
        <taxon>Burkholderiales</taxon>
        <taxon>Sphaerotilaceae</taxon>
        <taxon>Caldimonas</taxon>
    </lineage>
</organism>
<name>A0ABT0YVV6_9BURK</name>
<sequence>MQSFVGRYSGEEACPTYLALARQPVFLPPPEAQPALFESFALGQALQPFFNGVGLLGDEEGVPWVTAYGPDGESAVSWAMHGLGLLASRESIDRIKPVSLRTFKARWPGFGSSTDEQVPAGGETQQRFVRRIMAGLSEAFLACQTVTNARDKRVRAMVLITPESVLEVILSEALLGTRYFRDTRWVITEELSTRGRVTVLRSEG</sequence>
<comment type="caution">
    <text evidence="1">The sequence shown here is derived from an EMBL/GenBank/DDBJ whole genome shotgun (WGS) entry which is preliminary data.</text>
</comment>
<dbReference type="EMBL" id="JAMKFE010000019">
    <property type="protein sequence ID" value="MCM5682429.1"/>
    <property type="molecule type" value="Genomic_DNA"/>
</dbReference>
<protein>
    <recommendedName>
        <fullName evidence="3">Broad specificity phosphatase PhoE</fullName>
    </recommendedName>
</protein>
<dbReference type="Proteomes" id="UP001165541">
    <property type="component" value="Unassembled WGS sequence"/>
</dbReference>
<gene>
    <name evidence="1" type="ORF">M8A51_23115</name>
</gene>
<proteinExistence type="predicted"/>
<dbReference type="RefSeq" id="WP_251780906.1">
    <property type="nucleotide sequence ID" value="NZ_JAMKFE010000019.1"/>
</dbReference>
<keyword evidence="2" id="KW-1185">Reference proteome</keyword>
<evidence type="ECO:0000313" key="1">
    <source>
        <dbReference type="EMBL" id="MCM5682429.1"/>
    </source>
</evidence>
<evidence type="ECO:0008006" key="3">
    <source>
        <dbReference type="Google" id="ProtNLM"/>
    </source>
</evidence>
<reference evidence="1" key="1">
    <citation type="submission" date="2022-05" db="EMBL/GenBank/DDBJ databases">
        <title>Schlegelella sp. nov., isolated from mangrove soil.</title>
        <authorList>
            <person name="Liu Y."/>
            <person name="Ge X."/>
            <person name="Liu W."/>
        </authorList>
    </citation>
    <scope>NUCLEOTIDE SEQUENCE</scope>
    <source>
        <strain evidence="1">S2-27</strain>
    </source>
</reference>